<dbReference type="AlphaFoldDB" id="A0AAE2ZL05"/>
<evidence type="ECO:0000313" key="1">
    <source>
        <dbReference type="EMBL" id="MBW8636597.1"/>
    </source>
</evidence>
<sequence>MDIPVLDGNRPLIVSDVDEVALNFLDPFNAFLQKNGYELIPRSFKLTGNVVSIAGGNAAPSMTVSTLMDAFFAAQQKWQTPTIGVVESLARLSTVADIVFLSAMPPKYFAARRALLDEFGMHYPLVASESSKGELIRQIHADSEHPVILIDDMIYNLHSVKKHIPHSMAINFMANDTFRAMAPDPGEDVHLAANWTEVTRLILRHISA</sequence>
<protein>
    <submittedName>
        <fullName evidence="1">Uncharacterized protein</fullName>
    </submittedName>
</protein>
<evidence type="ECO:0000313" key="2">
    <source>
        <dbReference type="Proteomes" id="UP001196509"/>
    </source>
</evidence>
<dbReference type="Proteomes" id="UP001196509">
    <property type="component" value="Unassembled WGS sequence"/>
</dbReference>
<reference evidence="1" key="1">
    <citation type="submission" date="2021-08" db="EMBL/GenBank/DDBJ databases">
        <title>Hoeflea bacterium WL0058 sp. nov., isolated from the sediment.</title>
        <authorList>
            <person name="Wang L."/>
            <person name="Zhang D."/>
        </authorList>
    </citation>
    <scope>NUCLEOTIDE SEQUENCE</scope>
    <source>
        <strain evidence="1">WL0058</strain>
    </source>
</reference>
<dbReference type="EMBL" id="JAICBX010000001">
    <property type="protein sequence ID" value="MBW8636597.1"/>
    <property type="molecule type" value="Genomic_DNA"/>
</dbReference>
<accession>A0AAE2ZL05</accession>
<comment type="caution">
    <text evidence="1">The sequence shown here is derived from an EMBL/GenBank/DDBJ whole genome shotgun (WGS) entry which is preliminary data.</text>
</comment>
<organism evidence="1 2">
    <name type="scientific">Flavimaribacter sediminis</name>
    <dbReference type="NCBI Taxonomy" id="2865987"/>
    <lineage>
        <taxon>Bacteria</taxon>
        <taxon>Pseudomonadati</taxon>
        <taxon>Pseudomonadota</taxon>
        <taxon>Alphaproteobacteria</taxon>
        <taxon>Hyphomicrobiales</taxon>
        <taxon>Rhizobiaceae</taxon>
        <taxon>Flavimaribacter</taxon>
    </lineage>
</organism>
<keyword evidence="2" id="KW-1185">Reference proteome</keyword>
<proteinExistence type="predicted"/>
<gene>
    <name evidence="1" type="ORF">K1W69_05290</name>
</gene>
<name>A0AAE2ZL05_9HYPH</name>